<keyword evidence="2" id="KW-1003">Cell membrane</keyword>
<feature type="transmembrane region" description="Helical" evidence="9">
    <location>
        <begin position="218"/>
        <end position="242"/>
    </location>
</feature>
<dbReference type="InterPro" id="IPR050569">
    <property type="entry name" value="TAAR"/>
</dbReference>
<dbReference type="Proteomes" id="UP001177023">
    <property type="component" value="Unassembled WGS sequence"/>
</dbReference>
<feature type="transmembrane region" description="Helical" evidence="9">
    <location>
        <begin position="128"/>
        <end position="152"/>
    </location>
</feature>
<evidence type="ECO:0000256" key="6">
    <source>
        <dbReference type="ARBA" id="ARBA00023136"/>
    </source>
</evidence>
<keyword evidence="3 9" id="KW-0812">Transmembrane</keyword>
<reference evidence="11" key="1">
    <citation type="submission" date="2023-06" db="EMBL/GenBank/DDBJ databases">
        <authorList>
            <person name="Delattre M."/>
        </authorList>
    </citation>
    <scope>NUCLEOTIDE SEQUENCE</scope>
    <source>
        <strain evidence="11">AF72</strain>
    </source>
</reference>
<comment type="caution">
    <text evidence="11">The sequence shown here is derived from an EMBL/GenBank/DDBJ whole genome shotgun (WGS) entry which is preliminary data.</text>
</comment>
<dbReference type="InterPro" id="IPR000276">
    <property type="entry name" value="GPCR_Rhodpsn"/>
</dbReference>
<dbReference type="AlphaFoldDB" id="A0AA36D5P8"/>
<feature type="domain" description="G-protein coupled receptors family 1 profile" evidence="10">
    <location>
        <begin position="25"/>
        <end position="278"/>
    </location>
</feature>
<comment type="subcellular location">
    <subcellularLocation>
        <location evidence="1">Cell membrane</location>
        <topology evidence="1">Multi-pass membrane protein</topology>
    </subcellularLocation>
</comment>
<dbReference type="InterPro" id="IPR017452">
    <property type="entry name" value="GPCR_Rhodpsn_7TM"/>
</dbReference>
<dbReference type="Gene3D" id="1.20.1070.10">
    <property type="entry name" value="Rhodopsin 7-helix transmembrane proteins"/>
    <property type="match status" value="1"/>
</dbReference>
<dbReference type="PANTHER" id="PTHR24249:SF418">
    <property type="entry name" value="G-PROTEIN COUPLED RECEPTORS FAMILY 1 PROFILE DOMAIN-CONTAINING PROTEIN"/>
    <property type="match status" value="1"/>
</dbReference>
<keyword evidence="8" id="KW-0807">Transducer</keyword>
<keyword evidence="5" id="KW-0297">G-protein coupled receptor</keyword>
<evidence type="ECO:0000256" key="9">
    <source>
        <dbReference type="SAM" id="Phobius"/>
    </source>
</evidence>
<proteinExistence type="predicted"/>
<feature type="transmembrane region" description="Helical" evidence="9">
    <location>
        <begin position="92"/>
        <end position="116"/>
    </location>
</feature>
<evidence type="ECO:0000313" key="12">
    <source>
        <dbReference type="Proteomes" id="UP001177023"/>
    </source>
</evidence>
<dbReference type="CDD" id="cd00637">
    <property type="entry name" value="7tm_classA_rhodopsin-like"/>
    <property type="match status" value="1"/>
</dbReference>
<dbReference type="GO" id="GO:0004930">
    <property type="term" value="F:G protein-coupled receptor activity"/>
    <property type="evidence" value="ECO:0007669"/>
    <property type="project" value="UniProtKB-KW"/>
</dbReference>
<gene>
    <name evidence="11" type="ORF">MSPICULIGERA_LOCUS19531</name>
</gene>
<keyword evidence="12" id="KW-1185">Reference proteome</keyword>
<dbReference type="PRINTS" id="PR00237">
    <property type="entry name" value="GPCRRHODOPSN"/>
</dbReference>
<evidence type="ECO:0000256" key="5">
    <source>
        <dbReference type="ARBA" id="ARBA00023040"/>
    </source>
</evidence>
<feature type="transmembrane region" description="Helical" evidence="9">
    <location>
        <begin position="15"/>
        <end position="37"/>
    </location>
</feature>
<keyword evidence="4 9" id="KW-1133">Transmembrane helix</keyword>
<name>A0AA36D5P8_9BILA</name>
<evidence type="ECO:0000313" key="11">
    <source>
        <dbReference type="EMBL" id="CAJ0581370.1"/>
    </source>
</evidence>
<dbReference type="PANTHER" id="PTHR24249">
    <property type="entry name" value="HISTAMINE RECEPTOR-RELATED G-PROTEIN COUPLED RECEPTOR"/>
    <property type="match status" value="1"/>
</dbReference>
<evidence type="ECO:0000256" key="3">
    <source>
        <dbReference type="ARBA" id="ARBA00022692"/>
    </source>
</evidence>
<evidence type="ECO:0000256" key="8">
    <source>
        <dbReference type="ARBA" id="ARBA00023224"/>
    </source>
</evidence>
<feature type="non-terminal residue" evidence="11">
    <location>
        <position position="316"/>
    </location>
</feature>
<keyword evidence="7" id="KW-0675">Receptor</keyword>
<evidence type="ECO:0000256" key="7">
    <source>
        <dbReference type="ARBA" id="ARBA00023170"/>
    </source>
</evidence>
<evidence type="ECO:0000256" key="4">
    <source>
        <dbReference type="ARBA" id="ARBA00022989"/>
    </source>
</evidence>
<evidence type="ECO:0000259" key="10">
    <source>
        <dbReference type="PROSITE" id="PS50262"/>
    </source>
</evidence>
<feature type="transmembrane region" description="Helical" evidence="9">
    <location>
        <begin position="172"/>
        <end position="197"/>
    </location>
</feature>
<accession>A0AA36D5P8</accession>
<dbReference type="PROSITE" id="PS50262">
    <property type="entry name" value="G_PROTEIN_RECEP_F1_2"/>
    <property type="match status" value="1"/>
</dbReference>
<feature type="transmembrane region" description="Helical" evidence="9">
    <location>
        <begin position="254"/>
        <end position="272"/>
    </location>
</feature>
<dbReference type="SUPFAM" id="SSF81321">
    <property type="entry name" value="Family A G protein-coupled receptor-like"/>
    <property type="match status" value="1"/>
</dbReference>
<organism evidence="11 12">
    <name type="scientific">Mesorhabditis spiculigera</name>
    <dbReference type="NCBI Taxonomy" id="96644"/>
    <lineage>
        <taxon>Eukaryota</taxon>
        <taxon>Metazoa</taxon>
        <taxon>Ecdysozoa</taxon>
        <taxon>Nematoda</taxon>
        <taxon>Chromadorea</taxon>
        <taxon>Rhabditida</taxon>
        <taxon>Rhabditina</taxon>
        <taxon>Rhabditomorpha</taxon>
        <taxon>Rhabditoidea</taxon>
        <taxon>Rhabditidae</taxon>
        <taxon>Mesorhabditinae</taxon>
        <taxon>Mesorhabditis</taxon>
    </lineage>
</organism>
<keyword evidence="6 9" id="KW-0472">Membrane</keyword>
<dbReference type="GO" id="GO:0005886">
    <property type="term" value="C:plasma membrane"/>
    <property type="evidence" value="ECO:0007669"/>
    <property type="project" value="UniProtKB-SubCell"/>
</dbReference>
<evidence type="ECO:0000256" key="1">
    <source>
        <dbReference type="ARBA" id="ARBA00004651"/>
    </source>
</evidence>
<dbReference type="EMBL" id="CATQJA010002663">
    <property type="protein sequence ID" value="CAJ0581370.1"/>
    <property type="molecule type" value="Genomic_DNA"/>
</dbReference>
<dbReference type="Pfam" id="PF00001">
    <property type="entry name" value="7tm_1"/>
    <property type="match status" value="1"/>
</dbReference>
<protein>
    <recommendedName>
        <fullName evidence="10">G-protein coupled receptors family 1 profile domain-containing protein</fullName>
    </recommendedName>
</protein>
<sequence length="316" mass="36041">MEMNAIQTFLYEVCIPTIIILCVLAALFNILVFISRFHVKTRSSSLELTYSLALSDTWTSMVIAGSLFWNSYKPVILGIRHETYCFPLTLEAFRTGGLLAGCFHLAALSFVHYLTIIRPFDHVKYMNIQVTQVVILIIWAVPPILLFAYFSSYQNEGYRNPKCEGVSFYENLYFRLAVSLIIVVLILITCILYWNMLRKISTVRTKMATANPRGRRTVVTAVLIFSTFLIGWLPASIMFVLTAEGMPLYRNSSIVVNILSIVVLVAIMAKSLTNPIIYATRIPEIRQFVLHRIFWHFGTSTPHHRSELTPLKRSGN</sequence>
<evidence type="ECO:0000256" key="2">
    <source>
        <dbReference type="ARBA" id="ARBA00022475"/>
    </source>
</evidence>